<dbReference type="PANTHER" id="PTHR31392">
    <property type="entry name" value="ALPHA-1,3-MANNOSYLTRANSFERASE MNN1-RELATED"/>
    <property type="match status" value="1"/>
</dbReference>
<evidence type="ECO:0000256" key="8">
    <source>
        <dbReference type="ARBA" id="ARBA00022989"/>
    </source>
</evidence>
<keyword evidence="4" id="KW-0328">Glycosyltransferase</keyword>
<protein>
    <recommendedName>
        <fullName evidence="15">Alpha-1,3-mannosyltransferase</fullName>
    </recommendedName>
</protein>
<evidence type="ECO:0000313" key="13">
    <source>
        <dbReference type="EMBL" id="PVH23477.1"/>
    </source>
</evidence>
<evidence type="ECO:0000256" key="5">
    <source>
        <dbReference type="ARBA" id="ARBA00022679"/>
    </source>
</evidence>
<evidence type="ECO:0000256" key="4">
    <source>
        <dbReference type="ARBA" id="ARBA00022676"/>
    </source>
</evidence>
<feature type="transmembrane region" description="Helical" evidence="12">
    <location>
        <begin position="12"/>
        <end position="30"/>
    </location>
</feature>
<dbReference type="InterPro" id="IPR022751">
    <property type="entry name" value="Alpha_mannosyltransferase"/>
</dbReference>
<evidence type="ECO:0000256" key="7">
    <source>
        <dbReference type="ARBA" id="ARBA00022968"/>
    </source>
</evidence>
<evidence type="ECO:0000256" key="12">
    <source>
        <dbReference type="SAM" id="Phobius"/>
    </source>
</evidence>
<dbReference type="EMBL" id="PKFO01000011">
    <property type="protein sequence ID" value="PVH23477.1"/>
    <property type="molecule type" value="Genomic_DNA"/>
</dbReference>
<name>A0A2V1AZI2_9ASCO</name>
<dbReference type="GO" id="GO:0006493">
    <property type="term" value="P:protein O-linked glycosylation"/>
    <property type="evidence" value="ECO:0007669"/>
    <property type="project" value="TreeGrafter"/>
</dbReference>
<dbReference type="AlphaFoldDB" id="A0A2V1AZI2"/>
<dbReference type="Proteomes" id="UP000244309">
    <property type="component" value="Unassembled WGS sequence"/>
</dbReference>
<dbReference type="SUPFAM" id="SSF53448">
    <property type="entry name" value="Nucleotide-diphospho-sugar transferases"/>
    <property type="match status" value="1"/>
</dbReference>
<accession>A0A2V1AZI2</accession>
<gene>
    <name evidence="13" type="ORF">CXQ85_003767</name>
</gene>
<evidence type="ECO:0000256" key="3">
    <source>
        <dbReference type="ARBA" id="ARBA00009105"/>
    </source>
</evidence>
<evidence type="ECO:0008006" key="15">
    <source>
        <dbReference type="Google" id="ProtNLM"/>
    </source>
</evidence>
<keyword evidence="9" id="KW-0333">Golgi apparatus</keyword>
<evidence type="ECO:0000256" key="2">
    <source>
        <dbReference type="ARBA" id="ARBA00004922"/>
    </source>
</evidence>
<dbReference type="RefSeq" id="XP_025344417.1">
    <property type="nucleotide sequence ID" value="XM_025487401.1"/>
</dbReference>
<reference evidence="13 14" key="1">
    <citation type="submission" date="2017-12" db="EMBL/GenBank/DDBJ databases">
        <title>Genome Sequence of a Multidrug-Resistant Candida haemulonii Isolate from a Patient with Chronic Leg Ulcers in Israel.</title>
        <authorList>
            <person name="Chow N.A."/>
            <person name="Gade L."/>
            <person name="Batra D."/>
            <person name="Rowe L.A."/>
            <person name="Ben-Ami R."/>
            <person name="Loparev V.N."/>
            <person name="Litvintseva A.P."/>
        </authorList>
    </citation>
    <scope>NUCLEOTIDE SEQUENCE [LARGE SCALE GENOMIC DNA]</scope>
    <source>
        <strain evidence="13 14">B11899</strain>
    </source>
</reference>
<keyword evidence="10 12" id="KW-0472">Membrane</keyword>
<organism evidence="13 14">
    <name type="scientific">Candidozyma haemuli</name>
    <dbReference type="NCBI Taxonomy" id="45357"/>
    <lineage>
        <taxon>Eukaryota</taxon>
        <taxon>Fungi</taxon>
        <taxon>Dikarya</taxon>
        <taxon>Ascomycota</taxon>
        <taxon>Saccharomycotina</taxon>
        <taxon>Pichiomycetes</taxon>
        <taxon>Metschnikowiaceae</taxon>
        <taxon>Candidozyma</taxon>
    </lineage>
</organism>
<dbReference type="GO" id="GO:0000139">
    <property type="term" value="C:Golgi membrane"/>
    <property type="evidence" value="ECO:0007669"/>
    <property type="project" value="UniProtKB-SubCell"/>
</dbReference>
<keyword evidence="8 12" id="KW-1133">Transmembrane helix</keyword>
<keyword evidence="5" id="KW-0808">Transferase</keyword>
<dbReference type="STRING" id="45357.A0A2V1AZI2"/>
<comment type="similarity">
    <text evidence="3">Belongs to the MNN1/MNT family.</text>
</comment>
<evidence type="ECO:0000256" key="9">
    <source>
        <dbReference type="ARBA" id="ARBA00023034"/>
    </source>
</evidence>
<keyword evidence="11" id="KW-0325">Glycoprotein</keyword>
<proteinExistence type="inferred from homology"/>
<comment type="pathway">
    <text evidence="2">Protein modification; protein glycosylation.</text>
</comment>
<evidence type="ECO:0000256" key="1">
    <source>
        <dbReference type="ARBA" id="ARBA00004323"/>
    </source>
</evidence>
<dbReference type="VEuPathDB" id="FungiDB:CXQ85_003767"/>
<dbReference type="PANTHER" id="PTHR31392:SF1">
    <property type="entry name" value="ALPHA-1,3-MANNOSYLTRANSFERASE MNN1-RELATED"/>
    <property type="match status" value="1"/>
</dbReference>
<dbReference type="Pfam" id="PF11051">
    <property type="entry name" value="Mannosyl_trans3"/>
    <property type="match status" value="1"/>
</dbReference>
<keyword evidence="6 12" id="KW-0812">Transmembrane</keyword>
<comment type="subcellular location">
    <subcellularLocation>
        <location evidence="1">Golgi apparatus membrane</location>
        <topology evidence="1">Single-pass type II membrane protein</topology>
    </subcellularLocation>
</comment>
<dbReference type="GO" id="GO:0000033">
    <property type="term" value="F:alpha-1,3-mannosyltransferase activity"/>
    <property type="evidence" value="ECO:0007669"/>
    <property type="project" value="TreeGrafter"/>
</dbReference>
<sequence>MRRSVVLRLLPLVFLSVFIVICILNLSILLPSGRQHRSLTEPLLKVLHEQSESKEHFCRAYFEQLATNLDRDSLLENVSVRKPWIRTFVGHIRAYGACFLAGNTELEDEMVTGLEQKLFPLFSGKYPVVTKWDGTVEPSPEKTTNSFWGNRKAAFSGRGIVLSMSDAGFQESKRLLRVLRFLENDLPIQMVHKGDLSKSSMEQLTQVARSDMDLEYAKSSICPPQEIYFVDASEALSEGVSKYFMRFSNKWIASLFNTFDEMILMDTDVVPFVEPSALFGYETYKQTGAYFFRDRLTKEATWTTPMAFFRSLHPTEDERKAFQLNDYRPIAESTGFFQSKSKHVMESGMVALRRSSHFTGLLISTAMQFWHETSGPFYGDKELFWLGQVYAGQEKFAFNKHGAAGIGELTETEKTWKVCSAQPAHFDDENKLLWINGGLQKCKKGFHQKDYSSSKALREKFTSAEDLHEYYRSPAHITGAVIPTKKRGFVQDRAQGCIGYLWCASVPKEEALLSVVMFSPEQLDRIKQIQHLWYGPEYQTYDL</sequence>
<evidence type="ECO:0000256" key="11">
    <source>
        <dbReference type="ARBA" id="ARBA00023180"/>
    </source>
</evidence>
<evidence type="ECO:0000256" key="6">
    <source>
        <dbReference type="ARBA" id="ARBA00022692"/>
    </source>
</evidence>
<dbReference type="GO" id="GO:0046354">
    <property type="term" value="P:mannan biosynthetic process"/>
    <property type="evidence" value="ECO:0007669"/>
    <property type="project" value="UniProtKB-ARBA"/>
</dbReference>
<evidence type="ECO:0000256" key="10">
    <source>
        <dbReference type="ARBA" id="ARBA00023136"/>
    </source>
</evidence>
<evidence type="ECO:0000313" key="14">
    <source>
        <dbReference type="Proteomes" id="UP000244309"/>
    </source>
</evidence>
<keyword evidence="7" id="KW-0735">Signal-anchor</keyword>
<comment type="caution">
    <text evidence="13">The sequence shown here is derived from an EMBL/GenBank/DDBJ whole genome shotgun (WGS) entry which is preliminary data.</text>
</comment>
<dbReference type="GeneID" id="37009097"/>
<keyword evidence="14" id="KW-1185">Reference proteome</keyword>
<dbReference type="OrthoDB" id="430354at2759"/>
<dbReference type="InterPro" id="IPR029044">
    <property type="entry name" value="Nucleotide-diphossugar_trans"/>
</dbReference>